<accession>A0A8H7U5C7</accession>
<sequence>MFSPFTSLSGAAHDSTNAGVRLAAIEQDPAVASFLHAAAQPAFPGMRARRPSVRIHIIGYRAWSYQMYVRPAHGDLTIEEAAIALTHVDLVRMICMPWGLHLGPTGVAFEQLFLVAVHQVSRGSIELTLAVEL</sequence>
<dbReference type="AlphaFoldDB" id="A0A8H7U5C7"/>
<comment type="caution">
    <text evidence="1">The sequence shown here is derived from an EMBL/GenBank/DDBJ whole genome shotgun (WGS) entry which is preliminary data.</text>
</comment>
<reference evidence="1" key="1">
    <citation type="submission" date="2020-11" db="EMBL/GenBank/DDBJ databases">
        <authorList>
            <person name="Koelle M."/>
            <person name="Horta M.A.C."/>
            <person name="Nowrousian M."/>
            <person name="Ohm R.A."/>
            <person name="Benz P."/>
            <person name="Pilgard A."/>
        </authorList>
    </citation>
    <scope>NUCLEOTIDE SEQUENCE</scope>
    <source>
        <strain evidence="1">FPRL280</strain>
    </source>
</reference>
<evidence type="ECO:0000313" key="2">
    <source>
        <dbReference type="Proteomes" id="UP000639403"/>
    </source>
</evidence>
<protein>
    <submittedName>
        <fullName evidence="1">Uncharacterized protein</fullName>
    </submittedName>
</protein>
<organism evidence="1 2">
    <name type="scientific">Rhodonia placenta</name>
    <dbReference type="NCBI Taxonomy" id="104341"/>
    <lineage>
        <taxon>Eukaryota</taxon>
        <taxon>Fungi</taxon>
        <taxon>Dikarya</taxon>
        <taxon>Basidiomycota</taxon>
        <taxon>Agaricomycotina</taxon>
        <taxon>Agaricomycetes</taxon>
        <taxon>Polyporales</taxon>
        <taxon>Adustoporiaceae</taxon>
        <taxon>Rhodonia</taxon>
    </lineage>
</organism>
<evidence type="ECO:0000313" key="1">
    <source>
        <dbReference type="EMBL" id="KAF9819376.1"/>
    </source>
</evidence>
<dbReference type="Proteomes" id="UP000639403">
    <property type="component" value="Unassembled WGS sequence"/>
</dbReference>
<reference evidence="1" key="2">
    <citation type="journal article" name="Front. Microbiol.">
        <title>Degradative Capacity of Two Strains of Rhodonia placenta: From Phenotype to Genotype.</title>
        <authorList>
            <person name="Kolle M."/>
            <person name="Horta M.A.C."/>
            <person name="Nowrousian M."/>
            <person name="Ohm R.A."/>
            <person name="Benz J.P."/>
            <person name="Pilgard A."/>
        </authorList>
    </citation>
    <scope>NUCLEOTIDE SEQUENCE</scope>
    <source>
        <strain evidence="1">FPRL280</strain>
    </source>
</reference>
<dbReference type="EMBL" id="JADOXO010000019">
    <property type="protein sequence ID" value="KAF9819376.1"/>
    <property type="molecule type" value="Genomic_DNA"/>
</dbReference>
<proteinExistence type="predicted"/>
<gene>
    <name evidence="1" type="ORF">IEO21_02119</name>
</gene>
<name>A0A8H7U5C7_9APHY</name>